<organism evidence="2 3">
    <name type="scientific">Paramuricea clavata</name>
    <name type="common">Red gorgonian</name>
    <name type="synonym">Violescent sea-whip</name>
    <dbReference type="NCBI Taxonomy" id="317549"/>
    <lineage>
        <taxon>Eukaryota</taxon>
        <taxon>Metazoa</taxon>
        <taxon>Cnidaria</taxon>
        <taxon>Anthozoa</taxon>
        <taxon>Octocorallia</taxon>
        <taxon>Malacalcyonacea</taxon>
        <taxon>Plexauridae</taxon>
        <taxon>Paramuricea</taxon>
    </lineage>
</organism>
<protein>
    <submittedName>
        <fullName evidence="2">Uncharacterized protein</fullName>
    </submittedName>
</protein>
<name>A0A6S7FPM1_PARCT</name>
<evidence type="ECO:0000313" key="3">
    <source>
        <dbReference type="Proteomes" id="UP001152795"/>
    </source>
</evidence>
<feature type="compositionally biased region" description="Low complexity" evidence="1">
    <location>
        <begin position="1"/>
        <end position="15"/>
    </location>
</feature>
<feature type="region of interest" description="Disordered" evidence="1">
    <location>
        <begin position="1"/>
        <end position="24"/>
    </location>
</feature>
<evidence type="ECO:0000313" key="2">
    <source>
        <dbReference type="EMBL" id="CAB3977959.1"/>
    </source>
</evidence>
<evidence type="ECO:0000256" key="1">
    <source>
        <dbReference type="SAM" id="MobiDB-lite"/>
    </source>
</evidence>
<gene>
    <name evidence="2" type="ORF">PACLA_8A015329</name>
</gene>
<dbReference type="EMBL" id="CACRXK020000082">
    <property type="protein sequence ID" value="CAB3977959.1"/>
    <property type="molecule type" value="Genomic_DNA"/>
</dbReference>
<keyword evidence="3" id="KW-1185">Reference proteome</keyword>
<sequence length="121" mass="12925">MEKAAEGQPAAAGGPAPKPGSLASSEKLIRSFLKQKGVVETDKGTKFKTRTLNFSFDDMVADLTKNGQYRNLSELSGPSTSHASSPPAYETPPPGIVTAQPVFPDYPLTPMSKKGKPRPYM</sequence>
<proteinExistence type="predicted"/>
<feature type="compositionally biased region" description="Polar residues" evidence="1">
    <location>
        <begin position="70"/>
        <end position="84"/>
    </location>
</feature>
<reference evidence="2" key="1">
    <citation type="submission" date="2020-04" db="EMBL/GenBank/DDBJ databases">
        <authorList>
            <person name="Alioto T."/>
            <person name="Alioto T."/>
            <person name="Gomez Garrido J."/>
        </authorList>
    </citation>
    <scope>NUCLEOTIDE SEQUENCE</scope>
    <source>
        <strain evidence="2">A484AB</strain>
    </source>
</reference>
<comment type="caution">
    <text evidence="2">The sequence shown here is derived from an EMBL/GenBank/DDBJ whole genome shotgun (WGS) entry which is preliminary data.</text>
</comment>
<dbReference type="AlphaFoldDB" id="A0A6S7FPM1"/>
<feature type="region of interest" description="Disordered" evidence="1">
    <location>
        <begin position="70"/>
        <end position="121"/>
    </location>
</feature>
<accession>A0A6S7FPM1</accession>
<dbReference type="Proteomes" id="UP001152795">
    <property type="component" value="Unassembled WGS sequence"/>
</dbReference>